<dbReference type="Proteomes" id="UP000256373">
    <property type="component" value="Unassembled WGS sequence"/>
</dbReference>
<dbReference type="PANTHER" id="PTHR30146:SF109">
    <property type="entry name" value="HTH-TYPE TRANSCRIPTIONAL REGULATOR GALS"/>
    <property type="match status" value="1"/>
</dbReference>
<dbReference type="InterPro" id="IPR010982">
    <property type="entry name" value="Lambda_DNA-bd_dom_sf"/>
</dbReference>
<sequence length="332" mass="37326">MHASLTMKKIAKELGVSVSTVSRALQNHPRIGAQTTEKVQKLARELHYEPNSRAINFKNKKSYNIGVVLPYLTEQYFSIALSGIEETLAGKGYNMVVMQSRNDYERELAAISSLIRHGVDGILVSMASETYNKSHFNDATHKVPIVFFDRVLKHPKYGAVYGDITKAAFDMVQFLITKGHQNIALLNGPNSLQATTEREKGYIDALRYHSLAINQQYIKNLNLTKEDTILKINELLNLATPPEVILAFHDYIALDAMEVCKQRGLKINQDISFVTFSNLSFCSYLDNPPIATVEQFPGELGSQAARLLLEAIEQPETYVPREIVIEPKLIVR</sequence>
<keyword evidence="3" id="KW-0804">Transcription</keyword>
<dbReference type="SMART" id="SM00354">
    <property type="entry name" value="HTH_LACI"/>
    <property type="match status" value="1"/>
</dbReference>
<dbReference type="GO" id="GO:0000976">
    <property type="term" value="F:transcription cis-regulatory region binding"/>
    <property type="evidence" value="ECO:0007669"/>
    <property type="project" value="TreeGrafter"/>
</dbReference>
<dbReference type="Gene3D" id="3.40.50.2300">
    <property type="match status" value="2"/>
</dbReference>
<dbReference type="CDD" id="cd01392">
    <property type="entry name" value="HTH_LacI"/>
    <property type="match status" value="1"/>
</dbReference>
<evidence type="ECO:0000256" key="1">
    <source>
        <dbReference type="ARBA" id="ARBA00023015"/>
    </source>
</evidence>
<dbReference type="EMBL" id="QNUL01000020">
    <property type="protein sequence ID" value="REA58491.1"/>
    <property type="molecule type" value="Genomic_DNA"/>
</dbReference>
<evidence type="ECO:0000313" key="5">
    <source>
        <dbReference type="EMBL" id="REA58491.1"/>
    </source>
</evidence>
<evidence type="ECO:0000259" key="4">
    <source>
        <dbReference type="PROSITE" id="PS50932"/>
    </source>
</evidence>
<evidence type="ECO:0000256" key="3">
    <source>
        <dbReference type="ARBA" id="ARBA00023163"/>
    </source>
</evidence>
<dbReference type="SUPFAM" id="SSF53822">
    <property type="entry name" value="Periplasmic binding protein-like I"/>
    <property type="match status" value="1"/>
</dbReference>
<dbReference type="GO" id="GO:0003700">
    <property type="term" value="F:DNA-binding transcription factor activity"/>
    <property type="evidence" value="ECO:0007669"/>
    <property type="project" value="TreeGrafter"/>
</dbReference>
<name>A0A3D8Y9W4_9BACT</name>
<gene>
    <name evidence="5" type="ORF">DSL64_20600</name>
</gene>
<dbReference type="Gene3D" id="1.10.260.40">
    <property type="entry name" value="lambda repressor-like DNA-binding domains"/>
    <property type="match status" value="1"/>
</dbReference>
<keyword evidence="1" id="KW-0805">Transcription regulation</keyword>
<dbReference type="InterPro" id="IPR000843">
    <property type="entry name" value="HTH_LacI"/>
</dbReference>
<evidence type="ECO:0000256" key="2">
    <source>
        <dbReference type="ARBA" id="ARBA00023125"/>
    </source>
</evidence>
<dbReference type="InterPro" id="IPR001761">
    <property type="entry name" value="Peripla_BP/Lac1_sug-bd_dom"/>
</dbReference>
<protein>
    <submittedName>
        <fullName evidence="5">LacI family transcriptional regulator</fullName>
    </submittedName>
</protein>
<dbReference type="PROSITE" id="PS50932">
    <property type="entry name" value="HTH_LACI_2"/>
    <property type="match status" value="1"/>
</dbReference>
<feature type="domain" description="HTH lacI-type" evidence="4">
    <location>
        <begin position="5"/>
        <end position="59"/>
    </location>
</feature>
<dbReference type="SUPFAM" id="SSF47413">
    <property type="entry name" value="lambda repressor-like DNA-binding domains"/>
    <property type="match status" value="1"/>
</dbReference>
<proteinExistence type="predicted"/>
<dbReference type="Pfam" id="PF00532">
    <property type="entry name" value="Peripla_BP_1"/>
    <property type="match status" value="1"/>
</dbReference>
<reference evidence="5 6" key="1">
    <citation type="submission" date="2018-07" db="EMBL/GenBank/DDBJ databases">
        <title>Dyadobacter roseus sp. nov., isolated from rose rhizosphere soil.</title>
        <authorList>
            <person name="Chen L."/>
        </authorList>
    </citation>
    <scope>NUCLEOTIDE SEQUENCE [LARGE SCALE GENOMIC DNA]</scope>
    <source>
        <strain evidence="5 6">RS19</strain>
    </source>
</reference>
<dbReference type="PANTHER" id="PTHR30146">
    <property type="entry name" value="LACI-RELATED TRANSCRIPTIONAL REPRESSOR"/>
    <property type="match status" value="1"/>
</dbReference>
<dbReference type="Pfam" id="PF00356">
    <property type="entry name" value="LacI"/>
    <property type="match status" value="1"/>
</dbReference>
<accession>A0A3D8Y9W4</accession>
<dbReference type="CDD" id="cd06267">
    <property type="entry name" value="PBP1_LacI_sugar_binding-like"/>
    <property type="match status" value="1"/>
</dbReference>
<evidence type="ECO:0000313" key="6">
    <source>
        <dbReference type="Proteomes" id="UP000256373"/>
    </source>
</evidence>
<dbReference type="InterPro" id="IPR028082">
    <property type="entry name" value="Peripla_BP_I"/>
</dbReference>
<keyword evidence="6" id="KW-1185">Reference proteome</keyword>
<dbReference type="AlphaFoldDB" id="A0A3D8Y9W4"/>
<keyword evidence="2" id="KW-0238">DNA-binding</keyword>
<comment type="caution">
    <text evidence="5">The sequence shown here is derived from an EMBL/GenBank/DDBJ whole genome shotgun (WGS) entry which is preliminary data.</text>
</comment>
<organism evidence="5 6">
    <name type="scientific">Dyadobacter luteus</name>
    <dbReference type="NCBI Taxonomy" id="2259619"/>
    <lineage>
        <taxon>Bacteria</taxon>
        <taxon>Pseudomonadati</taxon>
        <taxon>Bacteroidota</taxon>
        <taxon>Cytophagia</taxon>
        <taxon>Cytophagales</taxon>
        <taxon>Spirosomataceae</taxon>
        <taxon>Dyadobacter</taxon>
    </lineage>
</organism>